<organism evidence="1">
    <name type="scientific">Salmonella montevideo</name>
    <dbReference type="NCBI Taxonomy" id="115981"/>
    <lineage>
        <taxon>Bacteria</taxon>
        <taxon>Pseudomonadati</taxon>
        <taxon>Pseudomonadota</taxon>
        <taxon>Gammaproteobacteria</taxon>
        <taxon>Enterobacterales</taxon>
        <taxon>Enterobacteriaceae</taxon>
        <taxon>Salmonella</taxon>
    </lineage>
</organism>
<proteinExistence type="predicted"/>
<comment type="caution">
    <text evidence="1">The sequence shown here is derived from an EMBL/GenBank/DDBJ whole genome shotgun (WGS) entry which is preliminary data.</text>
</comment>
<dbReference type="EMBL" id="AAKSJB010000084">
    <property type="protein sequence ID" value="ECV2336068.1"/>
    <property type="molecule type" value="Genomic_DNA"/>
</dbReference>
<dbReference type="SUPFAM" id="SSF47413">
    <property type="entry name" value="lambda repressor-like DNA-binding domains"/>
    <property type="match status" value="1"/>
</dbReference>
<dbReference type="NCBIfam" id="TIGR04111">
    <property type="entry name" value="BcepMu_gp16"/>
    <property type="match status" value="1"/>
</dbReference>
<protein>
    <submittedName>
        <fullName evidence="1">DNA-binding protein</fullName>
    </submittedName>
</protein>
<dbReference type="EMBL" id="AALEDO010000025">
    <property type="protein sequence ID" value="ECY6789300.1"/>
    <property type="molecule type" value="Genomic_DNA"/>
</dbReference>
<evidence type="ECO:0000313" key="1">
    <source>
        <dbReference type="EMBL" id="ECV2336068.1"/>
    </source>
</evidence>
<dbReference type="InterPro" id="IPR026365">
    <property type="entry name" value="BcepMu_gp16"/>
</dbReference>
<name>A0A608XB17_SALMO</name>
<gene>
    <name evidence="2" type="ORF">APO85_23790</name>
    <name evidence="3" type="ORF">C2689_22915</name>
    <name evidence="1" type="ORF">DT992_24105</name>
</gene>
<dbReference type="Gene3D" id="1.10.260.40">
    <property type="entry name" value="lambda repressor-like DNA-binding domains"/>
    <property type="match status" value="1"/>
</dbReference>
<keyword evidence="1" id="KW-0238">DNA-binding</keyword>
<dbReference type="AlphaFoldDB" id="A0A608XB17"/>
<sequence>MTAEQVKAHFRRNGITFTQWAKQNNYTRAEVYRVLNGQVKANYGKAHEIAVKLGLKTITDAA</sequence>
<accession>A0A608XB17</accession>
<reference evidence="2" key="1">
    <citation type="submission" date="2018-07" db="EMBL/GenBank/DDBJ databases">
        <authorList>
            <consortium name="NARMS: The National Antimicrobial Resistance Monitoring System"/>
        </authorList>
    </citation>
    <scope>NUCLEOTIDE SEQUENCE</scope>
    <source>
        <strain evidence="3">FSIS11807106</strain>
        <strain evidence="2">FSIS1500714</strain>
    </source>
</reference>
<dbReference type="EMBL" id="AAKYVF010000052">
    <property type="protein sequence ID" value="ECX1557101.1"/>
    <property type="molecule type" value="Genomic_DNA"/>
</dbReference>
<evidence type="ECO:0000313" key="2">
    <source>
        <dbReference type="EMBL" id="ECX1557101.1"/>
    </source>
</evidence>
<reference evidence="1" key="2">
    <citation type="submission" date="2018-07" db="EMBL/GenBank/DDBJ databases">
        <authorList>
            <consortium name="GenomeTrakr network: Whole genome sequencing for foodborne pathogen traceback"/>
        </authorList>
    </citation>
    <scope>NUCLEOTIDE SEQUENCE</scope>
    <source>
        <strain evidence="1">FSIS11811659</strain>
    </source>
</reference>
<dbReference type="InterPro" id="IPR010982">
    <property type="entry name" value="Lambda_DNA-bd_dom_sf"/>
</dbReference>
<evidence type="ECO:0000313" key="3">
    <source>
        <dbReference type="EMBL" id="ECY6789300.1"/>
    </source>
</evidence>
<dbReference type="GO" id="GO:0003677">
    <property type="term" value="F:DNA binding"/>
    <property type="evidence" value="ECO:0007669"/>
    <property type="project" value="UniProtKB-KW"/>
</dbReference>